<reference evidence="1 2" key="1">
    <citation type="submission" date="2019-06" db="EMBL/GenBank/DDBJ databases">
        <title>Draft genome sequences of 15 bacterial species constituting the stable defined intestinal microbiota of the GM15 gnotobiotic mouse model.</title>
        <authorList>
            <person name="Elie C."/>
            <person name="Mathieu A."/>
            <person name="Saliou A."/>
            <person name="Darnaud M."/>
            <person name="Leulier F."/>
            <person name="Tamellini A."/>
        </authorList>
    </citation>
    <scope>NUCLEOTIDE SEQUENCE [LARGE SCALE GENOMIC DNA]</scope>
    <source>
        <strain evidence="1 2">JM4-15</strain>
    </source>
</reference>
<dbReference type="EMBL" id="VIQT01000005">
    <property type="protein sequence ID" value="NDO38085.1"/>
    <property type="molecule type" value="Genomic_DNA"/>
</dbReference>
<protein>
    <submittedName>
        <fullName evidence="1">Uncharacterized protein</fullName>
    </submittedName>
</protein>
<dbReference type="Proteomes" id="UP000462501">
    <property type="component" value="Unassembled WGS sequence"/>
</dbReference>
<dbReference type="AlphaFoldDB" id="A0A845SQZ5"/>
<sequence>MPPPVFPVPSTEALPDLSPVAAPPIAQPGLPVKGIAAAARRCSAPLTGCPGCATSQGATGDISSRAAPFPWIGKRGGIGSNRFFSNRYLSTADMWTISNFKALPRKGFRPWFYGGWYSIIPHPRFIEILSTFEFMGGIYEQQKISTLQPQKSVNYGCGKETYSEHASPYLAVPG</sequence>
<evidence type="ECO:0000313" key="1">
    <source>
        <dbReference type="EMBL" id="NDO38085.1"/>
    </source>
</evidence>
<proteinExistence type="predicted"/>
<gene>
    <name evidence="1" type="ORF">FMM72_02300</name>
</gene>
<name>A0A845SQZ5_9FIRM</name>
<organism evidence="1 2">
    <name type="scientific">Anaerotruncus colihominis</name>
    <dbReference type="NCBI Taxonomy" id="169435"/>
    <lineage>
        <taxon>Bacteria</taxon>
        <taxon>Bacillati</taxon>
        <taxon>Bacillota</taxon>
        <taxon>Clostridia</taxon>
        <taxon>Eubacteriales</taxon>
        <taxon>Oscillospiraceae</taxon>
        <taxon>Anaerotruncus</taxon>
    </lineage>
</organism>
<comment type="caution">
    <text evidence="1">The sequence shown here is derived from an EMBL/GenBank/DDBJ whole genome shotgun (WGS) entry which is preliminary data.</text>
</comment>
<accession>A0A845SQZ5</accession>
<evidence type="ECO:0000313" key="2">
    <source>
        <dbReference type="Proteomes" id="UP000462501"/>
    </source>
</evidence>